<evidence type="ECO:0000256" key="8">
    <source>
        <dbReference type="ARBA" id="ARBA00022840"/>
    </source>
</evidence>
<proteinExistence type="inferred from homology"/>
<dbReference type="OrthoDB" id="9802304at2"/>
<dbReference type="SUPFAM" id="SSF55681">
    <property type="entry name" value="Class II aaRS and biotin synthetases"/>
    <property type="match status" value="1"/>
</dbReference>
<gene>
    <name evidence="14" type="primary">thrS</name>
    <name evidence="14" type="ORF">E1269_20265</name>
</gene>
<evidence type="ECO:0000259" key="13">
    <source>
        <dbReference type="PROSITE" id="PS50862"/>
    </source>
</evidence>
<dbReference type="GO" id="GO:0004829">
    <property type="term" value="F:threonine-tRNA ligase activity"/>
    <property type="evidence" value="ECO:0007669"/>
    <property type="project" value="UniProtKB-UniRule"/>
</dbReference>
<evidence type="ECO:0000256" key="7">
    <source>
        <dbReference type="ARBA" id="ARBA00022833"/>
    </source>
</evidence>
<evidence type="ECO:0000256" key="2">
    <source>
        <dbReference type="ARBA" id="ARBA00013163"/>
    </source>
</evidence>
<evidence type="ECO:0000256" key="9">
    <source>
        <dbReference type="ARBA" id="ARBA00022917"/>
    </source>
</evidence>
<dbReference type="FunFam" id="3.30.930.10:FF:000002">
    <property type="entry name" value="Threonine--tRNA ligase"/>
    <property type="match status" value="1"/>
</dbReference>
<dbReference type="AlphaFoldDB" id="A0A4R5CUQ0"/>
<feature type="domain" description="Aminoacyl-transfer RNA synthetases class-II family profile" evidence="13">
    <location>
        <begin position="34"/>
        <end position="308"/>
    </location>
</feature>
<comment type="catalytic activity">
    <reaction evidence="11">
        <text>tRNA(Thr) + L-threonine + ATP = L-threonyl-tRNA(Thr) + AMP + diphosphate + H(+)</text>
        <dbReference type="Rhea" id="RHEA:24624"/>
        <dbReference type="Rhea" id="RHEA-COMP:9670"/>
        <dbReference type="Rhea" id="RHEA-COMP:9704"/>
        <dbReference type="ChEBI" id="CHEBI:15378"/>
        <dbReference type="ChEBI" id="CHEBI:30616"/>
        <dbReference type="ChEBI" id="CHEBI:33019"/>
        <dbReference type="ChEBI" id="CHEBI:57926"/>
        <dbReference type="ChEBI" id="CHEBI:78442"/>
        <dbReference type="ChEBI" id="CHEBI:78534"/>
        <dbReference type="ChEBI" id="CHEBI:456215"/>
        <dbReference type="EC" id="6.1.1.3"/>
    </reaction>
</comment>
<evidence type="ECO:0000256" key="4">
    <source>
        <dbReference type="ARBA" id="ARBA00022598"/>
    </source>
</evidence>
<evidence type="ECO:0000256" key="1">
    <source>
        <dbReference type="ARBA" id="ARBA00008226"/>
    </source>
</evidence>
<dbReference type="GO" id="GO:0005737">
    <property type="term" value="C:cytoplasm"/>
    <property type="evidence" value="ECO:0007669"/>
    <property type="project" value="UniProtKB-UniRule"/>
</dbReference>
<dbReference type="GO" id="GO:0006435">
    <property type="term" value="P:threonyl-tRNA aminoacylation"/>
    <property type="evidence" value="ECO:0007669"/>
    <property type="project" value="UniProtKB-UniRule"/>
</dbReference>
<keyword evidence="6" id="KW-0547">Nucleotide-binding</keyword>
<dbReference type="PROSITE" id="PS50862">
    <property type="entry name" value="AA_TRNA_LIGASE_II"/>
    <property type="match status" value="1"/>
</dbReference>
<keyword evidence="7" id="KW-0862">Zinc</keyword>
<keyword evidence="8" id="KW-0067">ATP-binding</keyword>
<dbReference type="SUPFAM" id="SSF52954">
    <property type="entry name" value="Class II aaRS ABD-related"/>
    <property type="match status" value="1"/>
</dbReference>
<evidence type="ECO:0000256" key="3">
    <source>
        <dbReference type="ARBA" id="ARBA00022490"/>
    </source>
</evidence>
<keyword evidence="4 14" id="KW-0436">Ligase</keyword>
<evidence type="ECO:0000256" key="11">
    <source>
        <dbReference type="ARBA" id="ARBA00049515"/>
    </source>
</evidence>
<dbReference type="Gene3D" id="3.40.50.800">
    <property type="entry name" value="Anticodon-binding domain"/>
    <property type="match status" value="1"/>
</dbReference>
<protein>
    <recommendedName>
        <fullName evidence="2 12">Threonine--tRNA ligase</fullName>
        <ecNumber evidence="2 12">6.1.1.3</ecNumber>
    </recommendedName>
</protein>
<keyword evidence="3" id="KW-0963">Cytoplasm</keyword>
<dbReference type="RefSeq" id="WP_131897887.1">
    <property type="nucleotide sequence ID" value="NZ_SMKZ01000032.1"/>
</dbReference>
<organism evidence="14 15">
    <name type="scientific">Jiangella asiatica</name>
    <dbReference type="NCBI Taxonomy" id="2530372"/>
    <lineage>
        <taxon>Bacteria</taxon>
        <taxon>Bacillati</taxon>
        <taxon>Actinomycetota</taxon>
        <taxon>Actinomycetes</taxon>
        <taxon>Jiangellales</taxon>
        <taxon>Jiangellaceae</taxon>
        <taxon>Jiangella</taxon>
    </lineage>
</organism>
<dbReference type="Pfam" id="PF00587">
    <property type="entry name" value="tRNA-synt_2b"/>
    <property type="match status" value="1"/>
</dbReference>
<dbReference type="GO" id="GO:0005524">
    <property type="term" value="F:ATP binding"/>
    <property type="evidence" value="ECO:0007669"/>
    <property type="project" value="UniProtKB-KW"/>
</dbReference>
<evidence type="ECO:0000313" key="15">
    <source>
        <dbReference type="Proteomes" id="UP000294739"/>
    </source>
</evidence>
<accession>A0A4R5CUQ0</accession>
<keyword evidence="10" id="KW-0030">Aminoacyl-tRNA synthetase</keyword>
<dbReference type="InterPro" id="IPR036621">
    <property type="entry name" value="Anticodon-bd_dom_sf"/>
</dbReference>
<dbReference type="EC" id="6.1.1.3" evidence="2 12"/>
<dbReference type="PANTHER" id="PTHR11451:SF56">
    <property type="entry name" value="THREONINE--TRNA LIGASE 1"/>
    <property type="match status" value="1"/>
</dbReference>
<dbReference type="InParanoid" id="A0A4R5CUQ0"/>
<reference evidence="14 15" key="1">
    <citation type="submission" date="2019-03" db="EMBL/GenBank/DDBJ databases">
        <title>Draft genome sequences of novel Actinobacteria.</title>
        <authorList>
            <person name="Sahin N."/>
            <person name="Ay H."/>
            <person name="Saygin H."/>
        </authorList>
    </citation>
    <scope>NUCLEOTIDE SEQUENCE [LARGE SCALE GENOMIC DNA]</scope>
    <source>
        <strain evidence="14 15">5K138</strain>
    </source>
</reference>
<dbReference type="PANTHER" id="PTHR11451">
    <property type="entry name" value="THREONINE-TRNA LIGASE"/>
    <property type="match status" value="1"/>
</dbReference>
<dbReference type="PRINTS" id="PR01047">
    <property type="entry name" value="TRNASYNTHTHR"/>
</dbReference>
<dbReference type="GO" id="GO:0046872">
    <property type="term" value="F:metal ion binding"/>
    <property type="evidence" value="ECO:0007669"/>
    <property type="project" value="UniProtKB-KW"/>
</dbReference>
<evidence type="ECO:0000256" key="5">
    <source>
        <dbReference type="ARBA" id="ARBA00022723"/>
    </source>
</evidence>
<comment type="similarity">
    <text evidence="1">Belongs to the class-II aminoacyl-tRNA synthetase family.</text>
</comment>
<comment type="caution">
    <text evidence="14">The sequence shown here is derived from an EMBL/GenBank/DDBJ whole genome shotgun (WGS) entry which is preliminary data.</text>
</comment>
<dbReference type="InterPro" id="IPR002320">
    <property type="entry name" value="Thr-tRNA-ligase_IIa"/>
</dbReference>
<keyword evidence="9" id="KW-0648">Protein biosynthesis</keyword>
<dbReference type="Proteomes" id="UP000294739">
    <property type="component" value="Unassembled WGS sequence"/>
</dbReference>
<keyword evidence="15" id="KW-1185">Reference proteome</keyword>
<dbReference type="InterPro" id="IPR006195">
    <property type="entry name" value="aa-tRNA-synth_II"/>
</dbReference>
<dbReference type="NCBIfam" id="TIGR00418">
    <property type="entry name" value="thrS"/>
    <property type="match status" value="1"/>
</dbReference>
<dbReference type="Gene3D" id="3.30.930.10">
    <property type="entry name" value="Bira Bifunctional Protein, Domain 2"/>
    <property type="match status" value="1"/>
</dbReference>
<dbReference type="InterPro" id="IPR033728">
    <property type="entry name" value="ThrRS_core"/>
</dbReference>
<evidence type="ECO:0000256" key="10">
    <source>
        <dbReference type="ARBA" id="ARBA00023146"/>
    </source>
</evidence>
<name>A0A4R5CUQ0_9ACTN</name>
<keyword evidence="5" id="KW-0479">Metal-binding</keyword>
<sequence>MYDHRKLGRELGIFDTDPLIGAGLPYWLPDGAAVRHALEDYIHAVEQRAGYQHVYSPPLGKRELFEISGHWSHYDDDMFPPMDLGGEQFVLRPSLCPHHALIYRAREHSYRELPLRLAELGGMYRSELSGVLGGLTRVRAIQLNDGHIFCTADQAAAEAGAALRLIQQAHAAMGIVPVRYRLSLPEAGVDRVRGEAVGGKYVGASARWREAAALLVEALDSAGVPYEPAEGEAAFYGPKIDVQIADGVGRETTLSTIQIDFHQPERFDLEYIGADAARHRPVMVHRSIIGGLERAVAHLVDQHGGAFPPWLAPTQVVVVPISAAERAAADALAGRCLERGLRVRVAGPERGSLGARIRAERLVPYQAVIGAAEAADDAVAVRLRDGRRLPALPAADVVARVAALVEAHGTELWDAPVAAR</sequence>
<evidence type="ECO:0000313" key="14">
    <source>
        <dbReference type="EMBL" id="TDE03377.1"/>
    </source>
</evidence>
<dbReference type="Pfam" id="PF03129">
    <property type="entry name" value="HGTP_anticodon"/>
    <property type="match status" value="1"/>
</dbReference>
<dbReference type="InterPro" id="IPR002314">
    <property type="entry name" value="aa-tRNA-synt_IIb"/>
</dbReference>
<evidence type="ECO:0000256" key="12">
    <source>
        <dbReference type="NCBIfam" id="TIGR00418"/>
    </source>
</evidence>
<dbReference type="EMBL" id="SMKZ01000032">
    <property type="protein sequence ID" value="TDE03377.1"/>
    <property type="molecule type" value="Genomic_DNA"/>
</dbReference>
<dbReference type="InterPro" id="IPR045864">
    <property type="entry name" value="aa-tRNA-synth_II/BPL/LPL"/>
</dbReference>
<dbReference type="CDD" id="cd00771">
    <property type="entry name" value="ThrRS_core"/>
    <property type="match status" value="1"/>
</dbReference>
<dbReference type="InterPro" id="IPR004154">
    <property type="entry name" value="Anticodon-bd"/>
</dbReference>
<evidence type="ECO:0000256" key="6">
    <source>
        <dbReference type="ARBA" id="ARBA00022741"/>
    </source>
</evidence>